<gene>
    <name evidence="2" type="ORF">HJC23_006777</name>
</gene>
<evidence type="ECO:0000313" key="3">
    <source>
        <dbReference type="Proteomes" id="UP001516023"/>
    </source>
</evidence>
<dbReference type="Proteomes" id="UP001516023">
    <property type="component" value="Unassembled WGS sequence"/>
</dbReference>
<evidence type="ECO:0000313" key="2">
    <source>
        <dbReference type="EMBL" id="KAL3777002.1"/>
    </source>
</evidence>
<accession>A0ABD3NM98</accession>
<sequence>MSSRVTNAIASRKARETLLRLLFTTNHGTPAETEASNHYSYTKLRAAYLAKVHAMHPDKLQSRHRNSNNNDNLNESHNSQNKNADNNAHLKFIELKNAWEEYDAIMKDHVKLSHHPRTDDASSSSEQDTIANDMGSFTLFGVGCSFADNPQEREYRNEIMEMACRGWIPSGSLSCGGGELGGVVVNGDGGGVVAWNAIRRTATGKSEETRLSDDGMFVAGRTEIGTATKNDGVRPKSLVQNIDKFKKR</sequence>
<feature type="compositionally biased region" description="Low complexity" evidence="1">
    <location>
        <begin position="67"/>
        <end position="81"/>
    </location>
</feature>
<reference evidence="2 3" key="1">
    <citation type="journal article" date="2020" name="G3 (Bethesda)">
        <title>Improved Reference Genome for Cyclotella cryptica CCMP332, a Model for Cell Wall Morphogenesis, Salinity Adaptation, and Lipid Production in Diatoms (Bacillariophyta).</title>
        <authorList>
            <person name="Roberts W.R."/>
            <person name="Downey K.M."/>
            <person name="Ruck E.C."/>
            <person name="Traller J.C."/>
            <person name="Alverson A.J."/>
        </authorList>
    </citation>
    <scope>NUCLEOTIDE SEQUENCE [LARGE SCALE GENOMIC DNA]</scope>
    <source>
        <strain evidence="2 3">CCMP332</strain>
    </source>
</reference>
<dbReference type="EMBL" id="JABMIG020000470">
    <property type="protein sequence ID" value="KAL3777002.1"/>
    <property type="molecule type" value="Genomic_DNA"/>
</dbReference>
<proteinExistence type="predicted"/>
<evidence type="ECO:0008006" key="4">
    <source>
        <dbReference type="Google" id="ProtNLM"/>
    </source>
</evidence>
<protein>
    <recommendedName>
        <fullName evidence="4">J domain-containing protein</fullName>
    </recommendedName>
</protein>
<organism evidence="2 3">
    <name type="scientific">Cyclotella cryptica</name>
    <dbReference type="NCBI Taxonomy" id="29204"/>
    <lineage>
        <taxon>Eukaryota</taxon>
        <taxon>Sar</taxon>
        <taxon>Stramenopiles</taxon>
        <taxon>Ochrophyta</taxon>
        <taxon>Bacillariophyta</taxon>
        <taxon>Coscinodiscophyceae</taxon>
        <taxon>Thalassiosirophycidae</taxon>
        <taxon>Stephanodiscales</taxon>
        <taxon>Stephanodiscaceae</taxon>
        <taxon>Cyclotella</taxon>
    </lineage>
</organism>
<comment type="caution">
    <text evidence="2">The sequence shown here is derived from an EMBL/GenBank/DDBJ whole genome shotgun (WGS) entry which is preliminary data.</text>
</comment>
<keyword evidence="3" id="KW-1185">Reference proteome</keyword>
<evidence type="ECO:0000256" key="1">
    <source>
        <dbReference type="SAM" id="MobiDB-lite"/>
    </source>
</evidence>
<name>A0ABD3NM98_9STRA</name>
<feature type="region of interest" description="Disordered" evidence="1">
    <location>
        <begin position="60"/>
        <end position="86"/>
    </location>
</feature>
<dbReference type="AlphaFoldDB" id="A0ABD3NM98"/>